<dbReference type="PANTHER" id="PTHR37419">
    <property type="entry name" value="SERINE/THREONINE-PROTEIN KINASE TOXIN HIPA"/>
    <property type="match status" value="1"/>
</dbReference>
<keyword evidence="2" id="KW-0808">Transferase</keyword>
<evidence type="ECO:0000256" key="2">
    <source>
        <dbReference type="ARBA" id="ARBA00022679"/>
    </source>
</evidence>
<feature type="domain" description="HipA N-terminal subdomain 1" evidence="5">
    <location>
        <begin position="12"/>
        <end position="105"/>
    </location>
</feature>
<name>A0A1G6HH03_9ACTN</name>
<dbReference type="STRING" id="1577474.GA0111570_11022"/>
<dbReference type="EMBL" id="FMYF01000010">
    <property type="protein sequence ID" value="SDB93530.1"/>
    <property type="molecule type" value="Genomic_DNA"/>
</dbReference>
<protein>
    <submittedName>
        <fullName evidence="6">Serine/threonine-protein kinase HipA</fullName>
    </submittedName>
</protein>
<dbReference type="OrthoDB" id="3182374at2"/>
<dbReference type="NCBIfam" id="TIGR03071">
    <property type="entry name" value="couple_hipA"/>
    <property type="match status" value="1"/>
</dbReference>
<organism evidence="6 7">
    <name type="scientific">Raineyella antarctica</name>
    <dbReference type="NCBI Taxonomy" id="1577474"/>
    <lineage>
        <taxon>Bacteria</taxon>
        <taxon>Bacillati</taxon>
        <taxon>Actinomycetota</taxon>
        <taxon>Actinomycetes</taxon>
        <taxon>Propionibacteriales</taxon>
        <taxon>Propionibacteriaceae</taxon>
        <taxon>Raineyella</taxon>
    </lineage>
</organism>
<dbReference type="Proteomes" id="UP000199086">
    <property type="component" value="Unassembled WGS sequence"/>
</dbReference>
<dbReference type="Pfam" id="PF07804">
    <property type="entry name" value="HipA_C"/>
    <property type="match status" value="1"/>
</dbReference>
<sequence length="394" mass="41975">MSVDLRTVRHAEVYKAGRPAATLTRGDGTVTFTYLPEYAGPPVARTLPVGRSVTTYGGSLPPFFAGLLPEGRRLTAVRRAAKTSADDDLTLLLVVGSDTVGDVTVFPEGADPSPAAPAVASTDLASLRFADLVAEAGFVDRRAVPGVQDKLSASRITLPVRFAGIDAIIKLDTPDHPLAVANESYFLDVARRLRQQVVESEVIRDRDGRPGLLVRRFDRPRGTVSKLAVEDATQLLDRYPADKYAVTGEETAIAVAQACAARPVAARGMFQQFALAWLVGNGDLHAKNVSVVQLPSGEWRVAPIYDVSSTLPYGDPAMALSLQGSIEGLTRCHFLGFGAALGLPPRAVESALAEVLEATESVPDDLQAGAVLWPPGVRQALAGELLRRRHDLEA</sequence>
<evidence type="ECO:0000256" key="3">
    <source>
        <dbReference type="ARBA" id="ARBA00022777"/>
    </source>
</evidence>
<feature type="domain" description="HipA-like C-terminal" evidence="4">
    <location>
        <begin position="144"/>
        <end position="360"/>
    </location>
</feature>
<reference evidence="6 7" key="1">
    <citation type="submission" date="2016-06" db="EMBL/GenBank/DDBJ databases">
        <authorList>
            <person name="Olsen C.W."/>
            <person name="Carey S."/>
            <person name="Hinshaw L."/>
            <person name="Karasin A.I."/>
        </authorList>
    </citation>
    <scope>NUCLEOTIDE SEQUENCE [LARGE SCALE GENOMIC DNA]</scope>
    <source>
        <strain evidence="6 7">LZ-22</strain>
    </source>
</reference>
<comment type="similarity">
    <text evidence="1">Belongs to the HipA Ser/Thr kinase family.</text>
</comment>
<keyword evidence="3 6" id="KW-0418">Kinase</keyword>
<dbReference type="RefSeq" id="WP_092612305.1">
    <property type="nucleotide sequence ID" value="NZ_FMYF01000010.1"/>
</dbReference>
<proteinExistence type="inferred from homology"/>
<keyword evidence="7" id="KW-1185">Reference proteome</keyword>
<dbReference type="PANTHER" id="PTHR37419:SF1">
    <property type="entry name" value="SERINE_THREONINE-PROTEIN KINASE TOXIN HIPA"/>
    <property type="match status" value="1"/>
</dbReference>
<dbReference type="InterPro" id="IPR052028">
    <property type="entry name" value="HipA_Ser/Thr_kinase"/>
</dbReference>
<evidence type="ECO:0000259" key="5">
    <source>
        <dbReference type="Pfam" id="PF13657"/>
    </source>
</evidence>
<dbReference type="AlphaFoldDB" id="A0A1G6HH03"/>
<evidence type="ECO:0000313" key="7">
    <source>
        <dbReference type="Proteomes" id="UP000199086"/>
    </source>
</evidence>
<accession>A0A1G6HH03</accession>
<dbReference type="InterPro" id="IPR012893">
    <property type="entry name" value="HipA-like_C"/>
</dbReference>
<evidence type="ECO:0000259" key="4">
    <source>
        <dbReference type="Pfam" id="PF07804"/>
    </source>
</evidence>
<gene>
    <name evidence="6" type="ORF">GA0111570_11022</name>
</gene>
<evidence type="ECO:0000256" key="1">
    <source>
        <dbReference type="ARBA" id="ARBA00010164"/>
    </source>
</evidence>
<dbReference type="InterPro" id="IPR017508">
    <property type="entry name" value="HipA_N1"/>
</dbReference>
<dbReference type="GO" id="GO:0005829">
    <property type="term" value="C:cytosol"/>
    <property type="evidence" value="ECO:0007669"/>
    <property type="project" value="TreeGrafter"/>
</dbReference>
<evidence type="ECO:0000313" key="6">
    <source>
        <dbReference type="EMBL" id="SDB93530.1"/>
    </source>
</evidence>
<dbReference type="GO" id="GO:0004674">
    <property type="term" value="F:protein serine/threonine kinase activity"/>
    <property type="evidence" value="ECO:0007669"/>
    <property type="project" value="TreeGrafter"/>
</dbReference>
<dbReference type="Pfam" id="PF13657">
    <property type="entry name" value="Couple_hipA"/>
    <property type="match status" value="1"/>
</dbReference>